<dbReference type="KEGG" id="ppru:FDP22_21580"/>
<gene>
    <name evidence="2" type="primary">treY</name>
    <name evidence="2" type="ORF">FDP22_21580</name>
</gene>
<dbReference type="RefSeq" id="WP_138576240.1">
    <property type="nucleotide sequence ID" value="NZ_CP040820.1"/>
</dbReference>
<keyword evidence="3" id="KW-1185">Reference proteome</keyword>
<dbReference type="CDD" id="cd11336">
    <property type="entry name" value="AmyAc_MTSase"/>
    <property type="match status" value="1"/>
</dbReference>
<dbReference type="Gene3D" id="1.10.10.470">
    <property type="entry name" value="Maltooligosyl trehalose synthase, domain 4"/>
    <property type="match status" value="1"/>
</dbReference>
<dbReference type="EMBL" id="CP040820">
    <property type="protein sequence ID" value="QDL94460.1"/>
    <property type="molecule type" value="Genomic_DNA"/>
</dbReference>
<reference evidence="2 3" key="1">
    <citation type="submission" date="2019-06" db="EMBL/GenBank/DDBJ databases">
        <title>Genome sequence of Rhodobacteraceae bacterium D4M1.</title>
        <authorList>
            <person name="Cao J."/>
        </authorList>
    </citation>
    <scope>NUCLEOTIDE SEQUENCE [LARGE SCALE GENOMIC DNA]</scope>
    <source>
        <strain evidence="2 3">D4M1</strain>
        <plasmid evidence="3">pd4m1b</plasmid>
    </source>
</reference>
<accession>A0A5B8G3C1</accession>
<dbReference type="Gene3D" id="3.20.20.80">
    <property type="entry name" value="Glycosidases"/>
    <property type="match status" value="1"/>
</dbReference>
<protein>
    <submittedName>
        <fullName evidence="2">Malto-oligosyltrehalose synthase</fullName>
    </submittedName>
</protein>
<dbReference type="NCBIfam" id="TIGR02401">
    <property type="entry name" value="trehalose_TreY"/>
    <property type="match status" value="1"/>
</dbReference>
<proteinExistence type="predicted"/>
<dbReference type="SUPFAM" id="SSF51445">
    <property type="entry name" value="(Trans)glycosidases"/>
    <property type="match status" value="1"/>
</dbReference>
<dbReference type="OrthoDB" id="9761577at2"/>
<name>A0A5B8G3C1_9RHOB</name>
<keyword evidence="2" id="KW-0614">Plasmid</keyword>
<sequence>MIPRATYRLQFHPGFTLTDARRIVPYLDALGVSHVYASPLTAARPGSTHGYDVADPTRVNPELGGEPALRALSAALNERRMGLILDIVPNHIGIGADTPWWTDLLAQGPHSPHAAAFDVDWSRHGGRVLLPLLGTPLAQALAAGEIRVAEAPGLPGGFAAVAHGAHWLPLRPEDCAGLAKAGPEGLVALDPRTGAGLARLEELLSRQHWLLAWWRSGHDLLNWRRFFSITDLAGVRVEEEAVFEAVHALPLALYQDGVIDGLRVDHVDGLTDPAGYCRRLRAALDDRAPARPATALPGPAWLVVEKILGPGETLARDWEVDGTTGYDFMDAVSALQHAPDGAAPLARAWQAVSGRHAQFAPEEHRARRQMLAWEFGAQFGATLDAFERLAAETPETAHLTRGMIERALRSLLETFPVYRTYGTGDSAPRSDAAIRARARARALPEAAPGETEAIDRVLDWLAGEAPGPSGRAAEAVRRFQQLSAPIAAKAVEDTAFYRHAPLLSRNDVGFDPECFSLPVAAFHARMAQMQADFPHTMLATATHDHKRGEDARARLAVLSAAPQDWIAESAAWTALLGPAAEGVDGGDVAMLLQGLVGAWPAGLDGAARDTREQFRDRLSAWAVKALREAKLRSSWTAPDTAYEARVTALLDHALLGPGGRALRDRVADWMARIEAPAALNALSQTALRLTAPGVPDTYQGSETGDFSLVDPDNRRPVDFERLAARLAEGDSAKQALVHRLLTLRRHRPELFRGPWEGLVAEGPAAAHVIGWMRGAGDTRLVCASGLRFGGPRLPGAAFWDGTMLRLPDSLATATCTDILGGPATSLARGSLARLFAGQDMPLVLLLTGPQTEDLTDD</sequence>
<organism evidence="2 3">
    <name type="scientific">Paroceanicella profunda</name>
    <dbReference type="NCBI Taxonomy" id="2579971"/>
    <lineage>
        <taxon>Bacteria</taxon>
        <taxon>Pseudomonadati</taxon>
        <taxon>Pseudomonadota</taxon>
        <taxon>Alphaproteobacteria</taxon>
        <taxon>Rhodobacterales</taxon>
        <taxon>Paracoccaceae</taxon>
        <taxon>Paroceanicella</taxon>
    </lineage>
</organism>
<dbReference type="InterPro" id="IPR013797">
    <property type="entry name" value="Maltooligo_trehalose_synth_4"/>
</dbReference>
<feature type="domain" description="Glycosyl hydrolase family 13 catalytic" evidence="1">
    <location>
        <begin position="11"/>
        <end position="441"/>
    </location>
</feature>
<dbReference type="Gene3D" id="3.30.1590.10">
    <property type="entry name" value="Maltooligosyl trehalose synthase, domain 2"/>
    <property type="match status" value="1"/>
</dbReference>
<dbReference type="SMART" id="SM00642">
    <property type="entry name" value="Aamy"/>
    <property type="match status" value="1"/>
</dbReference>
<dbReference type="Proteomes" id="UP000305888">
    <property type="component" value="Plasmid pD4M1B"/>
</dbReference>
<evidence type="ECO:0000259" key="1">
    <source>
        <dbReference type="SMART" id="SM00642"/>
    </source>
</evidence>
<dbReference type="InterPro" id="IPR006047">
    <property type="entry name" value="GH13_cat_dom"/>
</dbReference>
<geneLocation type="plasmid" evidence="3">
    <name>pd4m1b</name>
</geneLocation>
<dbReference type="InterPro" id="IPR017853">
    <property type="entry name" value="GH"/>
</dbReference>
<dbReference type="Pfam" id="PF00128">
    <property type="entry name" value="Alpha-amylase"/>
    <property type="match status" value="1"/>
</dbReference>
<dbReference type="InterPro" id="IPR012767">
    <property type="entry name" value="Trehalose_TreY"/>
</dbReference>
<dbReference type="PANTHER" id="PTHR10357">
    <property type="entry name" value="ALPHA-AMYLASE FAMILY MEMBER"/>
    <property type="match status" value="1"/>
</dbReference>
<dbReference type="Gene3D" id="1.10.150.200">
    <property type="entry name" value="Maltooligosyl trehalose synthase, domain 3"/>
    <property type="match status" value="1"/>
</dbReference>
<evidence type="ECO:0000313" key="3">
    <source>
        <dbReference type="Proteomes" id="UP000305888"/>
    </source>
</evidence>
<dbReference type="PANTHER" id="PTHR10357:SF216">
    <property type="entry name" value="MALTOOLIGOSYL TREHALOSE SYNTHASE-RELATED"/>
    <property type="match status" value="1"/>
</dbReference>
<evidence type="ECO:0000313" key="2">
    <source>
        <dbReference type="EMBL" id="QDL94460.1"/>
    </source>
</evidence>
<dbReference type="AlphaFoldDB" id="A0A5B8G3C1"/>
<dbReference type="GO" id="GO:0047470">
    <property type="term" value="F:(1,4)-alpha-D-glucan 1-alpha-D-glucosylmutase activity"/>
    <property type="evidence" value="ECO:0007669"/>
    <property type="project" value="TreeGrafter"/>
</dbReference>
<dbReference type="GO" id="GO:0030980">
    <property type="term" value="P:alpha-glucan catabolic process"/>
    <property type="evidence" value="ECO:0007669"/>
    <property type="project" value="TreeGrafter"/>
</dbReference>
<dbReference type="GO" id="GO:0005992">
    <property type="term" value="P:trehalose biosynthetic process"/>
    <property type="evidence" value="ECO:0007669"/>
    <property type="project" value="TreeGrafter"/>
</dbReference>